<evidence type="ECO:0000256" key="3">
    <source>
        <dbReference type="ARBA" id="ARBA00022679"/>
    </source>
</evidence>
<accession>A0A7C8HI41</accession>
<dbReference type="GO" id="GO:0016757">
    <property type="term" value="F:glycosyltransferase activity"/>
    <property type="evidence" value="ECO:0007669"/>
    <property type="project" value="UniProtKB-KW"/>
</dbReference>
<reference evidence="5 6" key="1">
    <citation type="submission" date="2019-12" db="EMBL/GenBank/DDBJ databases">
        <title>Defluviitalea raffinosedens, isolated from a biogas fermenter, genome sequencing and characterization.</title>
        <authorList>
            <person name="Rettenmaier R."/>
            <person name="Schneider M."/>
            <person name="Neuhaus K."/>
            <person name="Liebl W."/>
            <person name="Zverlov V."/>
        </authorList>
    </citation>
    <scope>NUCLEOTIDE SEQUENCE [LARGE SCALE GENOMIC DNA]</scope>
    <source>
        <strain evidence="5 6">249c-K6</strain>
    </source>
</reference>
<evidence type="ECO:0000256" key="1">
    <source>
        <dbReference type="ARBA" id="ARBA00006739"/>
    </source>
</evidence>
<protein>
    <submittedName>
        <fullName evidence="5">Glycosyltransferase</fullName>
    </submittedName>
</protein>
<proteinExistence type="inferred from homology"/>
<sequence>MSNEKFSVLMSVYFKEKPNYFKECLESILNQTIVPSEIVLVKDGKLTKELECVIGEYVSKYDNLFKIIELEENKGLGIALQIGLLNCKYDIIARMDTDDICLPDRFEKQLKILKERKDVSVVGSWIGEFEDHYKNINTLRKTPLTFDEIYSLAKKKNPLNHVTVMFRKKDIEQVGNYQPCLWNEDYYLWVRLLNEGYKIINIPEVLVYVRADDSMFERRGGWKYVKAEYNFQKKMLELGFINRITFLKNVCIRSIIRLIPNKLRKQIYKNFLREKVSNVEE</sequence>
<dbReference type="InterPro" id="IPR029044">
    <property type="entry name" value="Nucleotide-diphossugar_trans"/>
</dbReference>
<evidence type="ECO:0000256" key="2">
    <source>
        <dbReference type="ARBA" id="ARBA00022676"/>
    </source>
</evidence>
<dbReference type="OrthoDB" id="9815829at2"/>
<dbReference type="PANTHER" id="PTHR43685:SF5">
    <property type="entry name" value="GLYCOSYLTRANSFERASE EPSE-RELATED"/>
    <property type="match status" value="1"/>
</dbReference>
<dbReference type="Proteomes" id="UP000483018">
    <property type="component" value="Unassembled WGS sequence"/>
</dbReference>
<keyword evidence="6" id="KW-1185">Reference proteome</keyword>
<comment type="caution">
    <text evidence="5">The sequence shown here is derived from an EMBL/GenBank/DDBJ whole genome shotgun (WGS) entry which is preliminary data.</text>
</comment>
<dbReference type="Pfam" id="PF00535">
    <property type="entry name" value="Glycos_transf_2"/>
    <property type="match status" value="1"/>
</dbReference>
<evidence type="ECO:0000313" key="5">
    <source>
        <dbReference type="EMBL" id="KAE9634987.1"/>
    </source>
</evidence>
<gene>
    <name evidence="5" type="ORF">GND95_06655</name>
</gene>
<keyword evidence="2" id="KW-0328">Glycosyltransferase</keyword>
<comment type="similarity">
    <text evidence="1">Belongs to the glycosyltransferase 2 family.</text>
</comment>
<evidence type="ECO:0000259" key="4">
    <source>
        <dbReference type="Pfam" id="PF00535"/>
    </source>
</evidence>
<name>A0A7C8HI41_9FIRM</name>
<dbReference type="PANTHER" id="PTHR43685">
    <property type="entry name" value="GLYCOSYLTRANSFERASE"/>
    <property type="match status" value="1"/>
</dbReference>
<evidence type="ECO:0000313" key="6">
    <source>
        <dbReference type="Proteomes" id="UP000483018"/>
    </source>
</evidence>
<feature type="domain" description="Glycosyltransferase 2-like" evidence="4">
    <location>
        <begin position="7"/>
        <end position="172"/>
    </location>
</feature>
<keyword evidence="3 5" id="KW-0808">Transferase</keyword>
<organism evidence="5 6">
    <name type="scientific">Defluviitalea raffinosedens</name>
    <dbReference type="NCBI Taxonomy" id="1450156"/>
    <lineage>
        <taxon>Bacteria</taxon>
        <taxon>Bacillati</taxon>
        <taxon>Bacillota</taxon>
        <taxon>Clostridia</taxon>
        <taxon>Lachnospirales</taxon>
        <taxon>Defluviitaleaceae</taxon>
        <taxon>Defluviitalea</taxon>
    </lineage>
</organism>
<dbReference type="SUPFAM" id="SSF53448">
    <property type="entry name" value="Nucleotide-diphospho-sugar transferases"/>
    <property type="match status" value="1"/>
</dbReference>
<dbReference type="InterPro" id="IPR050834">
    <property type="entry name" value="Glycosyltransf_2"/>
</dbReference>
<dbReference type="RefSeq" id="WP_158740073.1">
    <property type="nucleotide sequence ID" value="NZ_WSLF01000004.1"/>
</dbReference>
<dbReference type="AlphaFoldDB" id="A0A7C8HI41"/>
<dbReference type="InterPro" id="IPR001173">
    <property type="entry name" value="Glyco_trans_2-like"/>
</dbReference>
<dbReference type="Gene3D" id="3.90.550.10">
    <property type="entry name" value="Spore Coat Polysaccharide Biosynthesis Protein SpsA, Chain A"/>
    <property type="match status" value="1"/>
</dbReference>
<dbReference type="EMBL" id="WSLF01000004">
    <property type="protein sequence ID" value="KAE9634987.1"/>
    <property type="molecule type" value="Genomic_DNA"/>
</dbReference>